<dbReference type="PANTHER" id="PTHR47268:SF4">
    <property type="entry name" value="ACYLPHOSPHATASE"/>
    <property type="match status" value="1"/>
</dbReference>
<gene>
    <name evidence="10" type="ORF">CKO13_04260</name>
</gene>
<dbReference type="PRINTS" id="PR00112">
    <property type="entry name" value="ACYLPHPHTASE"/>
</dbReference>
<comment type="catalytic activity">
    <reaction evidence="4 5 6">
        <text>an acyl phosphate + H2O = a carboxylate + phosphate + H(+)</text>
        <dbReference type="Rhea" id="RHEA:14965"/>
        <dbReference type="ChEBI" id="CHEBI:15377"/>
        <dbReference type="ChEBI" id="CHEBI:15378"/>
        <dbReference type="ChEBI" id="CHEBI:29067"/>
        <dbReference type="ChEBI" id="CHEBI:43474"/>
        <dbReference type="ChEBI" id="CHEBI:59918"/>
        <dbReference type="EC" id="3.6.1.7"/>
    </reaction>
</comment>
<dbReference type="InterPro" id="IPR036046">
    <property type="entry name" value="Acylphosphatase-like_dom_sf"/>
</dbReference>
<evidence type="ECO:0000313" key="10">
    <source>
        <dbReference type="EMBL" id="MBK1726250.1"/>
    </source>
</evidence>
<dbReference type="Gene3D" id="3.30.70.100">
    <property type="match status" value="1"/>
</dbReference>
<dbReference type="RefSeq" id="WP_200257163.1">
    <property type="nucleotide sequence ID" value="NZ_NRSH01000031.1"/>
</dbReference>
<dbReference type="NCBIfam" id="NF011000">
    <property type="entry name" value="PRK14426.1"/>
    <property type="match status" value="1"/>
</dbReference>
<dbReference type="InterPro" id="IPR017968">
    <property type="entry name" value="Acylphosphatase_CS"/>
</dbReference>
<evidence type="ECO:0000256" key="5">
    <source>
        <dbReference type="PROSITE-ProRule" id="PRU00520"/>
    </source>
</evidence>
<evidence type="ECO:0000259" key="9">
    <source>
        <dbReference type="PROSITE" id="PS51160"/>
    </source>
</evidence>
<dbReference type="InterPro" id="IPR020456">
    <property type="entry name" value="Acylphosphatase"/>
</dbReference>
<comment type="caution">
    <text evidence="10">The sequence shown here is derived from an EMBL/GenBank/DDBJ whole genome shotgun (WGS) entry which is preliminary data.</text>
</comment>
<dbReference type="PROSITE" id="PS00151">
    <property type="entry name" value="ACYLPHOSPHATASE_2"/>
    <property type="match status" value="1"/>
</dbReference>
<evidence type="ECO:0000256" key="2">
    <source>
        <dbReference type="ARBA" id="ARBA00012150"/>
    </source>
</evidence>
<evidence type="ECO:0000313" key="11">
    <source>
        <dbReference type="Proteomes" id="UP000738126"/>
    </source>
</evidence>
<dbReference type="EMBL" id="NRSH01000031">
    <property type="protein sequence ID" value="MBK1726250.1"/>
    <property type="molecule type" value="Genomic_DNA"/>
</dbReference>
<evidence type="ECO:0000256" key="1">
    <source>
        <dbReference type="ARBA" id="ARBA00005614"/>
    </source>
</evidence>
<organism evidence="10 11">
    <name type="scientific">Halorhodospira neutriphila</name>
    <dbReference type="NCBI Taxonomy" id="168379"/>
    <lineage>
        <taxon>Bacteria</taxon>
        <taxon>Pseudomonadati</taxon>
        <taxon>Pseudomonadota</taxon>
        <taxon>Gammaproteobacteria</taxon>
        <taxon>Chromatiales</taxon>
        <taxon>Ectothiorhodospiraceae</taxon>
        <taxon>Halorhodospira</taxon>
    </lineage>
</organism>
<feature type="active site" evidence="5">
    <location>
        <position position="22"/>
    </location>
</feature>
<reference evidence="10 11" key="1">
    <citation type="journal article" date="2020" name="Microorganisms">
        <title>Osmotic Adaptation and Compatible Solute Biosynthesis of Phototrophic Bacteria as Revealed from Genome Analyses.</title>
        <authorList>
            <person name="Imhoff J.F."/>
            <person name="Rahn T."/>
            <person name="Kunzel S."/>
            <person name="Keller A."/>
            <person name="Neulinger S.C."/>
        </authorList>
    </citation>
    <scope>NUCLEOTIDE SEQUENCE [LARGE SCALE GENOMIC DNA]</scope>
    <source>
        <strain evidence="10 11">DSM 15116</strain>
    </source>
</reference>
<feature type="active site" evidence="5">
    <location>
        <position position="40"/>
    </location>
</feature>
<keyword evidence="5 6" id="KW-0378">Hydrolase</keyword>
<dbReference type="EC" id="3.6.1.7" evidence="2 5"/>
<dbReference type="PANTHER" id="PTHR47268">
    <property type="entry name" value="ACYLPHOSPHATASE"/>
    <property type="match status" value="1"/>
</dbReference>
<dbReference type="Proteomes" id="UP000738126">
    <property type="component" value="Unassembled WGS sequence"/>
</dbReference>
<dbReference type="PROSITE" id="PS00150">
    <property type="entry name" value="ACYLPHOSPHATASE_1"/>
    <property type="match status" value="1"/>
</dbReference>
<keyword evidence="11" id="KW-1185">Reference proteome</keyword>
<dbReference type="SUPFAM" id="SSF54975">
    <property type="entry name" value="Acylphosphatase/BLUF domain-like"/>
    <property type="match status" value="1"/>
</dbReference>
<comment type="similarity">
    <text evidence="1 7">Belongs to the acylphosphatase family.</text>
</comment>
<sequence>MPMVQEKQRCYISGRVQGVCFRAATQEQAERLGVTGYARNLADGRVEVLACGPPAAVAQLREWLHEGPPAAQVEAVACEPADDPAPPSSTAEPRHTPGFVKVTP</sequence>
<evidence type="ECO:0000256" key="8">
    <source>
        <dbReference type="SAM" id="MobiDB-lite"/>
    </source>
</evidence>
<evidence type="ECO:0000256" key="6">
    <source>
        <dbReference type="RuleBase" id="RU000553"/>
    </source>
</evidence>
<name>A0ABS1E684_9GAMM</name>
<dbReference type="PROSITE" id="PS51160">
    <property type="entry name" value="ACYLPHOSPHATASE_3"/>
    <property type="match status" value="1"/>
</dbReference>
<evidence type="ECO:0000256" key="3">
    <source>
        <dbReference type="ARBA" id="ARBA00015991"/>
    </source>
</evidence>
<dbReference type="InterPro" id="IPR001792">
    <property type="entry name" value="Acylphosphatase-like_dom"/>
</dbReference>
<evidence type="ECO:0000256" key="7">
    <source>
        <dbReference type="RuleBase" id="RU004168"/>
    </source>
</evidence>
<feature type="region of interest" description="Disordered" evidence="8">
    <location>
        <begin position="79"/>
        <end position="104"/>
    </location>
</feature>
<dbReference type="Pfam" id="PF00708">
    <property type="entry name" value="Acylphosphatase"/>
    <property type="match status" value="1"/>
</dbReference>
<feature type="domain" description="Acylphosphatase-like" evidence="9">
    <location>
        <begin position="7"/>
        <end position="95"/>
    </location>
</feature>
<dbReference type="NCBIfam" id="NF011022">
    <property type="entry name" value="PRK14451.1"/>
    <property type="match status" value="1"/>
</dbReference>
<evidence type="ECO:0000256" key="4">
    <source>
        <dbReference type="ARBA" id="ARBA00047645"/>
    </source>
</evidence>
<proteinExistence type="inferred from homology"/>
<protein>
    <recommendedName>
        <fullName evidence="3 5">Acylphosphatase</fullName>
        <ecNumber evidence="2 5">3.6.1.7</ecNumber>
    </recommendedName>
</protein>
<accession>A0ABS1E684</accession>